<sequence>MTKIFYTEVEPPEEPAQWDNESCLGYLAIVCRQLRFSDDKTKQLVNKARFVLNDISPKQKNTITMMSI</sequence>
<dbReference type="RefSeq" id="WP_019686711.1">
    <property type="nucleotide sequence ID" value="NZ_CP036496.1"/>
</dbReference>
<dbReference type="EMBL" id="UGSC01000001">
    <property type="protein sequence ID" value="SUA68328.1"/>
    <property type="molecule type" value="Genomic_DNA"/>
</dbReference>
<dbReference type="Proteomes" id="UP000254400">
    <property type="component" value="Unassembled WGS sequence"/>
</dbReference>
<dbReference type="GeneID" id="93350413"/>
<gene>
    <name evidence="1" type="ORF">NCTC10343_01627</name>
</gene>
<organism evidence="1 2">
    <name type="scientific">Paenibacillus polymyxa</name>
    <name type="common">Bacillus polymyxa</name>
    <dbReference type="NCBI Taxonomy" id="1406"/>
    <lineage>
        <taxon>Bacteria</taxon>
        <taxon>Bacillati</taxon>
        <taxon>Bacillota</taxon>
        <taxon>Bacilli</taxon>
        <taxon>Bacillales</taxon>
        <taxon>Paenibacillaceae</taxon>
        <taxon>Paenibacillus</taxon>
    </lineage>
</organism>
<reference evidence="1 2" key="1">
    <citation type="submission" date="2018-06" db="EMBL/GenBank/DDBJ databases">
        <authorList>
            <consortium name="Pathogen Informatics"/>
            <person name="Doyle S."/>
        </authorList>
    </citation>
    <scope>NUCLEOTIDE SEQUENCE [LARGE SCALE GENOMIC DNA]</scope>
    <source>
        <strain evidence="1 2">NCTC10343</strain>
    </source>
</reference>
<dbReference type="AlphaFoldDB" id="A0A378XXH5"/>
<evidence type="ECO:0000313" key="1">
    <source>
        <dbReference type="EMBL" id="SUA68328.1"/>
    </source>
</evidence>
<evidence type="ECO:0000313" key="2">
    <source>
        <dbReference type="Proteomes" id="UP000254400"/>
    </source>
</evidence>
<name>A0A378XXH5_PAEPO</name>
<protein>
    <submittedName>
        <fullName evidence="1">Uncharacterized protein</fullName>
    </submittedName>
</protein>
<proteinExistence type="predicted"/>
<accession>A0A378XXH5</accession>